<feature type="compositionally biased region" description="Polar residues" evidence="1">
    <location>
        <begin position="72"/>
        <end position="84"/>
    </location>
</feature>
<evidence type="ECO:0000313" key="2">
    <source>
        <dbReference type="EMBL" id="QKD83694.1"/>
    </source>
</evidence>
<evidence type="ECO:0000256" key="1">
    <source>
        <dbReference type="SAM" id="MobiDB-lite"/>
    </source>
</evidence>
<gene>
    <name evidence="2" type="ORF">HPC62_17170</name>
</gene>
<evidence type="ECO:0000313" key="3">
    <source>
        <dbReference type="Proteomes" id="UP000505210"/>
    </source>
</evidence>
<protein>
    <submittedName>
        <fullName evidence="2">Uncharacterized protein</fullName>
    </submittedName>
</protein>
<dbReference type="RefSeq" id="WP_172357615.1">
    <property type="nucleotide sequence ID" value="NZ_CP053661.1"/>
</dbReference>
<feature type="region of interest" description="Disordered" evidence="1">
    <location>
        <begin position="72"/>
        <end position="108"/>
    </location>
</feature>
<feature type="compositionally biased region" description="Low complexity" evidence="1">
    <location>
        <begin position="85"/>
        <end position="97"/>
    </location>
</feature>
<accession>A0A6M8B9G3</accession>
<reference evidence="2 3" key="1">
    <citation type="submission" date="2020-05" db="EMBL/GenBank/DDBJ databases">
        <title>Complete genome sequence of of a novel Thermoleptolyngbya strain isolated from hot springs of Ganzi, Sichuan China.</title>
        <authorList>
            <person name="Tang J."/>
            <person name="Daroch M."/>
            <person name="Li L."/>
            <person name="Waleron K."/>
            <person name="Waleron M."/>
            <person name="Waleron M."/>
        </authorList>
    </citation>
    <scope>NUCLEOTIDE SEQUENCE [LARGE SCALE GENOMIC DNA]</scope>
    <source>
        <strain evidence="2 3">PKUAC-SCTA183</strain>
    </source>
</reference>
<feature type="region of interest" description="Disordered" evidence="1">
    <location>
        <begin position="1"/>
        <end position="26"/>
    </location>
</feature>
<proteinExistence type="predicted"/>
<sequence>MAGLFGLFGKKNNAEAPPSASNGAKPGAYFLDADDAKTMGNIEYMRSKKVIKHKFPKTAGNGGEFEVEYEVSSDNMKSGNSLQVPTEPTSTSSEATPKLTNERRTADSSMDLFRNMARDIRKR</sequence>
<dbReference type="EMBL" id="CP053661">
    <property type="protein sequence ID" value="QKD83694.1"/>
    <property type="molecule type" value="Genomic_DNA"/>
</dbReference>
<name>A0A6M8B9G3_9CYAN</name>
<dbReference type="KEGG" id="theu:HPC62_17170"/>
<keyword evidence="3" id="KW-1185">Reference proteome</keyword>
<dbReference type="Proteomes" id="UP000505210">
    <property type="component" value="Chromosome"/>
</dbReference>
<dbReference type="AlphaFoldDB" id="A0A6M8B9G3"/>
<organism evidence="2 3">
    <name type="scientific">Thermoleptolyngbya sichuanensis A183</name>
    <dbReference type="NCBI Taxonomy" id="2737172"/>
    <lineage>
        <taxon>Bacteria</taxon>
        <taxon>Bacillati</taxon>
        <taxon>Cyanobacteriota</taxon>
        <taxon>Cyanophyceae</taxon>
        <taxon>Oculatellales</taxon>
        <taxon>Oculatellaceae</taxon>
        <taxon>Thermoleptolyngbya</taxon>
        <taxon>Thermoleptolyngbya sichuanensis</taxon>
    </lineage>
</organism>